<feature type="region of interest" description="Disordered" evidence="1">
    <location>
        <begin position="1"/>
        <end position="67"/>
    </location>
</feature>
<dbReference type="InterPro" id="IPR036865">
    <property type="entry name" value="CRAL-TRIO_dom_sf"/>
</dbReference>
<evidence type="ECO:0000256" key="1">
    <source>
        <dbReference type="SAM" id="MobiDB-lite"/>
    </source>
</evidence>
<sequence length="410" mass="45950">MGNRSGQCTDPSEGDCYFSQPNSTESPPFQLPPPPHSSSSTSSQQKRSTSNLSSTPSKMPPSVADKDVLTGRVGNLTADQAESLKKFKVELAIEGFFKEGTGPEKEDMYGGGLTGASHDDATLLRFLRARKFDLPKSKAMFIDCEKWRKEFKVDELYNTFEYPEKKEVDAIYPQFYHKTDLDGRPLYIEQLGKLDLTKLYKVTTQERQLQRLVVEYERFLRDRLPVCSMEHQKLIETSCTIMDLQGVGLSQFWKVKNYVQEASHLSQNYYPESARLKSSQLQQQLEGITDNDILNLLSYLAMGKFYIINSPYLFSTVWNWVKPWLDEVTVKKIMILDSSYQKTLLQQIPAESLPKTLKGKCECAGGCSMSDAGPWKDAEVVAKAKALKAGPATSDPAAPETAPVTDAPAS</sequence>
<organism evidence="3 4">
    <name type="scientific">Puccinia striiformis</name>
    <dbReference type="NCBI Taxonomy" id="27350"/>
    <lineage>
        <taxon>Eukaryota</taxon>
        <taxon>Fungi</taxon>
        <taxon>Dikarya</taxon>
        <taxon>Basidiomycota</taxon>
        <taxon>Pucciniomycotina</taxon>
        <taxon>Pucciniomycetes</taxon>
        <taxon>Pucciniales</taxon>
        <taxon>Pucciniaceae</taxon>
        <taxon>Puccinia</taxon>
    </lineage>
</organism>
<feature type="compositionally biased region" description="Low complexity" evidence="1">
    <location>
        <begin position="37"/>
        <end position="50"/>
    </location>
</feature>
<dbReference type="InterPro" id="IPR036273">
    <property type="entry name" value="CRAL/TRIO_N_dom_sf"/>
</dbReference>
<reference evidence="3" key="1">
    <citation type="submission" date="2017-12" db="EMBL/GenBank/DDBJ databases">
        <title>Gene loss provides genomic basis for host adaptation in cereal stripe rust fungi.</title>
        <authorList>
            <person name="Xia C."/>
        </authorList>
    </citation>
    <scope>NUCLEOTIDE SEQUENCE [LARGE SCALE GENOMIC DNA]</scope>
    <source>
        <strain evidence="3">93-210</strain>
    </source>
</reference>
<dbReference type="AlphaFoldDB" id="A0A2S4VE51"/>
<protein>
    <recommendedName>
        <fullName evidence="2">CRAL-TRIO domain-containing protein</fullName>
    </recommendedName>
</protein>
<dbReference type="SUPFAM" id="SSF46938">
    <property type="entry name" value="CRAL/TRIO N-terminal domain"/>
    <property type="match status" value="1"/>
</dbReference>
<dbReference type="Pfam" id="PF03765">
    <property type="entry name" value="CRAL_TRIO_N"/>
    <property type="match status" value="1"/>
</dbReference>
<accession>A0A2S4VE51</accession>
<feature type="region of interest" description="Disordered" evidence="1">
    <location>
        <begin position="388"/>
        <end position="410"/>
    </location>
</feature>
<feature type="compositionally biased region" description="Polar residues" evidence="1">
    <location>
        <begin position="1"/>
        <end position="10"/>
    </location>
</feature>
<evidence type="ECO:0000259" key="2">
    <source>
        <dbReference type="PROSITE" id="PS50191"/>
    </source>
</evidence>
<keyword evidence="4" id="KW-1185">Reference proteome</keyword>
<comment type="caution">
    <text evidence="3">The sequence shown here is derived from an EMBL/GenBank/DDBJ whole genome shotgun (WGS) entry which is preliminary data.</text>
</comment>
<dbReference type="InterPro" id="IPR051026">
    <property type="entry name" value="PI/PC_transfer"/>
</dbReference>
<dbReference type="PANTHER" id="PTHR45657">
    <property type="entry name" value="CRAL-TRIO DOMAIN-CONTAINING PROTEIN YKL091C-RELATED"/>
    <property type="match status" value="1"/>
</dbReference>
<dbReference type="Proteomes" id="UP000239156">
    <property type="component" value="Unassembled WGS sequence"/>
</dbReference>
<dbReference type="PROSITE" id="PS50191">
    <property type="entry name" value="CRAL_TRIO"/>
    <property type="match status" value="1"/>
</dbReference>
<dbReference type="SMART" id="SM01100">
    <property type="entry name" value="CRAL_TRIO_N"/>
    <property type="match status" value="1"/>
</dbReference>
<gene>
    <name evidence="3" type="ORF">PSTT_08001</name>
</gene>
<dbReference type="Gene3D" id="3.40.525.10">
    <property type="entry name" value="CRAL-TRIO lipid binding domain"/>
    <property type="match status" value="1"/>
</dbReference>
<evidence type="ECO:0000313" key="3">
    <source>
        <dbReference type="EMBL" id="POW07784.1"/>
    </source>
</evidence>
<dbReference type="InterPro" id="IPR011074">
    <property type="entry name" value="CRAL/TRIO_N_dom"/>
</dbReference>
<name>A0A2S4VE51_9BASI</name>
<dbReference type="SUPFAM" id="SSF52087">
    <property type="entry name" value="CRAL/TRIO domain"/>
    <property type="match status" value="2"/>
</dbReference>
<evidence type="ECO:0000313" key="4">
    <source>
        <dbReference type="Proteomes" id="UP000239156"/>
    </source>
</evidence>
<proteinExistence type="predicted"/>
<dbReference type="VEuPathDB" id="FungiDB:PSHT_08379"/>
<dbReference type="Pfam" id="PF00650">
    <property type="entry name" value="CRAL_TRIO"/>
    <property type="match status" value="2"/>
</dbReference>
<dbReference type="VEuPathDB" id="FungiDB:PSTT_08001"/>
<dbReference type="InterPro" id="IPR001251">
    <property type="entry name" value="CRAL-TRIO_dom"/>
</dbReference>
<feature type="domain" description="CRAL-TRIO" evidence="2">
    <location>
        <begin position="164"/>
        <end position="365"/>
    </location>
</feature>
<dbReference type="PANTHER" id="PTHR45657:SF1">
    <property type="entry name" value="CRAL-TRIO DOMAIN-CONTAINING PROTEIN YKL091C-RELATED"/>
    <property type="match status" value="1"/>
</dbReference>
<dbReference type="SMART" id="SM00516">
    <property type="entry name" value="SEC14"/>
    <property type="match status" value="1"/>
</dbReference>
<dbReference type="Gene3D" id="1.10.8.20">
    <property type="entry name" value="N-terminal domain of phosphatidylinositol transfer protein sec14p"/>
    <property type="match status" value="1"/>
</dbReference>
<dbReference type="CDD" id="cd00170">
    <property type="entry name" value="SEC14"/>
    <property type="match status" value="1"/>
</dbReference>
<dbReference type="EMBL" id="PKSL01000071">
    <property type="protein sequence ID" value="POW07784.1"/>
    <property type="molecule type" value="Genomic_DNA"/>
</dbReference>